<keyword evidence="2" id="KW-1185">Reference proteome</keyword>
<proteinExistence type="predicted"/>
<gene>
    <name evidence="1" type="ORF">ACFFQ6_13345</name>
</gene>
<dbReference type="Proteomes" id="UP001589587">
    <property type="component" value="Unassembled WGS sequence"/>
</dbReference>
<organism evidence="1 2">
    <name type="scientific">Rhodococcus baikonurensis</name>
    <dbReference type="NCBI Taxonomy" id="172041"/>
    <lineage>
        <taxon>Bacteria</taxon>
        <taxon>Bacillati</taxon>
        <taxon>Actinomycetota</taxon>
        <taxon>Actinomycetes</taxon>
        <taxon>Mycobacteriales</taxon>
        <taxon>Nocardiaceae</taxon>
        <taxon>Rhodococcus</taxon>
        <taxon>Rhodococcus erythropolis group</taxon>
    </lineage>
</organism>
<evidence type="ECO:0000313" key="1">
    <source>
        <dbReference type="EMBL" id="MFB9780678.1"/>
    </source>
</evidence>
<evidence type="ECO:0000313" key="2">
    <source>
        <dbReference type="Proteomes" id="UP001589587"/>
    </source>
</evidence>
<dbReference type="RefSeq" id="WP_378374779.1">
    <property type="nucleotide sequence ID" value="NZ_JBHMAS010000025.1"/>
</dbReference>
<name>A0ABV5XEZ0_9NOCA</name>
<protein>
    <submittedName>
        <fullName evidence="1">Uncharacterized protein</fullName>
    </submittedName>
</protein>
<reference evidence="1 2" key="1">
    <citation type="submission" date="2024-09" db="EMBL/GenBank/DDBJ databases">
        <authorList>
            <person name="Sun Q."/>
            <person name="Mori K."/>
        </authorList>
    </citation>
    <scope>NUCLEOTIDE SEQUENCE [LARGE SCALE GENOMIC DNA]</scope>
    <source>
        <strain evidence="1 2">JCM 11411</strain>
    </source>
</reference>
<comment type="caution">
    <text evidence="1">The sequence shown here is derived from an EMBL/GenBank/DDBJ whole genome shotgun (WGS) entry which is preliminary data.</text>
</comment>
<sequence>MDKQQALHELQAWLEQLDREFQTSGGPVDRTNLVAAREYALLTRAALDAGATEHDIDAIFDRLKAKNIAQALTTS</sequence>
<dbReference type="EMBL" id="JBHMAS010000025">
    <property type="protein sequence ID" value="MFB9780678.1"/>
    <property type="molecule type" value="Genomic_DNA"/>
</dbReference>
<accession>A0ABV5XEZ0</accession>